<name>A0A011VY86_RUMAL</name>
<protein>
    <submittedName>
        <fullName evidence="1">Uncharacterized protein</fullName>
    </submittedName>
</protein>
<dbReference type="EMBL" id="JEOB01000002">
    <property type="protein sequence ID" value="EXM40276.1"/>
    <property type="molecule type" value="Genomic_DNA"/>
</dbReference>
<sequence length="237" mass="27516">MSYIWENTNIRRPFSIVTRSLGGANEAQIPSSNEQPVYVNPFMRYSEIFCDGLFKDNHLDNETLNIITHYLALSERLYGDTLMNAYLYCIEEDIINCKYGKTVKDDYLTLTNQHKRMIAQYIFDYHKNGERKDIINEVFMSLFGRLEQTISGDEHFDDKYTRHSAEIIYSKSRNTYFFYCAASQNTYNSALFRLITNLFADCTQSIVPVWGKYDFGIVGNSDLTHSTVPIVGQTQLL</sequence>
<keyword evidence="2" id="KW-1185">Reference proteome</keyword>
<dbReference type="Proteomes" id="UP000021369">
    <property type="component" value="Unassembled WGS sequence"/>
</dbReference>
<dbReference type="OrthoDB" id="1664281at2"/>
<dbReference type="PATRIC" id="fig|1341156.4.peg.1151"/>
<gene>
    <name evidence="1" type="ORF">RASY3_09265</name>
</gene>
<organism evidence="1 2">
    <name type="scientific">Ruminococcus albus SY3</name>
    <dbReference type="NCBI Taxonomy" id="1341156"/>
    <lineage>
        <taxon>Bacteria</taxon>
        <taxon>Bacillati</taxon>
        <taxon>Bacillota</taxon>
        <taxon>Clostridia</taxon>
        <taxon>Eubacteriales</taxon>
        <taxon>Oscillospiraceae</taxon>
        <taxon>Ruminococcus</taxon>
    </lineage>
</organism>
<reference evidence="1 2" key="1">
    <citation type="submission" date="2013-06" db="EMBL/GenBank/DDBJ databases">
        <title>Rumen cellulosomics: divergent fiber-degrading strategies revealed by comparative genome-wide analysis of six Ruminococcal strains.</title>
        <authorList>
            <person name="Dassa B."/>
            <person name="Borovok I."/>
            <person name="Lamed R."/>
            <person name="Flint H."/>
            <person name="Yeoman C.J."/>
            <person name="White B."/>
            <person name="Bayer E.A."/>
        </authorList>
    </citation>
    <scope>NUCLEOTIDE SEQUENCE [LARGE SCALE GENOMIC DNA]</scope>
    <source>
        <strain evidence="1 2">SY3</strain>
    </source>
</reference>
<dbReference type="AlphaFoldDB" id="A0A011VY86"/>
<evidence type="ECO:0000313" key="1">
    <source>
        <dbReference type="EMBL" id="EXM40276.1"/>
    </source>
</evidence>
<accession>A0A011VY86</accession>
<proteinExistence type="predicted"/>
<evidence type="ECO:0000313" key="2">
    <source>
        <dbReference type="Proteomes" id="UP000021369"/>
    </source>
</evidence>
<comment type="caution">
    <text evidence="1">The sequence shown here is derived from an EMBL/GenBank/DDBJ whole genome shotgun (WGS) entry which is preliminary data.</text>
</comment>
<dbReference type="RefSeq" id="WP_037287208.1">
    <property type="nucleotide sequence ID" value="NZ_JEOB01000002.1"/>
</dbReference>